<dbReference type="PANTHER" id="PTHR10773:SF19">
    <property type="match status" value="1"/>
</dbReference>
<sequence length="235" mass="27242">EYWGLGSWELQTSFLNSAVNIGEPNRKKDGAVRGKSLSYQYHLGNVRVCKEFFLKTLDVSNKRITNVASKKKMSETGISPRDKRGRKVPTNKIVQEKTDLVKEHIEMFPRYSSHYSRQQAPNRKYLDTNLNIKRMYECYKLFCADRGVEPITLSYYRHIFNTCFNLTFHRPHVDTCNTCDKLRNTIEHGDQGAKQAAITAKEFHLRQAESAKSEMENAKKEVKDDPNHVAICFDL</sequence>
<organism evidence="1">
    <name type="scientific">Clastoptera arizonana</name>
    <name type="common">Arizona spittle bug</name>
    <dbReference type="NCBI Taxonomy" id="38151"/>
    <lineage>
        <taxon>Eukaryota</taxon>
        <taxon>Metazoa</taxon>
        <taxon>Ecdysozoa</taxon>
        <taxon>Arthropoda</taxon>
        <taxon>Hexapoda</taxon>
        <taxon>Insecta</taxon>
        <taxon>Pterygota</taxon>
        <taxon>Neoptera</taxon>
        <taxon>Paraneoptera</taxon>
        <taxon>Hemiptera</taxon>
        <taxon>Auchenorrhyncha</taxon>
        <taxon>Cercopoidea</taxon>
        <taxon>Clastopteridae</taxon>
        <taxon>Clastoptera</taxon>
    </lineage>
</organism>
<name>A0A1B6CDD4_9HEMI</name>
<evidence type="ECO:0000313" key="1">
    <source>
        <dbReference type="EMBL" id="JAS11375.1"/>
    </source>
</evidence>
<reference evidence="1" key="1">
    <citation type="submission" date="2015-12" db="EMBL/GenBank/DDBJ databases">
        <title>De novo transcriptome assembly of four potential Pierce s Disease insect vectors from Arizona vineyards.</title>
        <authorList>
            <person name="Tassone E.E."/>
        </authorList>
    </citation>
    <scope>NUCLEOTIDE SEQUENCE</scope>
</reference>
<dbReference type="EMBL" id="GEDC01025923">
    <property type="protein sequence ID" value="JAS11375.1"/>
    <property type="molecule type" value="Transcribed_RNA"/>
</dbReference>
<proteinExistence type="predicted"/>
<protein>
    <submittedName>
        <fullName evidence="1">Uncharacterized protein</fullName>
    </submittedName>
</protein>
<feature type="non-terminal residue" evidence="1">
    <location>
        <position position="235"/>
    </location>
</feature>
<gene>
    <name evidence="1" type="ORF">g.7553</name>
</gene>
<feature type="non-terminal residue" evidence="1">
    <location>
        <position position="1"/>
    </location>
</feature>
<accession>A0A1B6CDD4</accession>
<dbReference type="PANTHER" id="PTHR10773">
    <property type="entry name" value="DNA-DIRECTED RNA POLYMERASES I, II, AND III SUBUNIT RPABC2"/>
    <property type="match status" value="1"/>
</dbReference>
<dbReference type="AlphaFoldDB" id="A0A1B6CDD4"/>